<dbReference type="AlphaFoldDB" id="A0A7J7MPS4"/>
<evidence type="ECO:0000313" key="4">
    <source>
        <dbReference type="Proteomes" id="UP000541444"/>
    </source>
</evidence>
<evidence type="ECO:0000256" key="2">
    <source>
        <dbReference type="SAM" id="MobiDB-lite"/>
    </source>
</evidence>
<dbReference type="OrthoDB" id="10264446at2759"/>
<protein>
    <recommendedName>
        <fullName evidence="1">Serine/threonine protein phosphatase 2A regulatory subunit</fullName>
    </recommendedName>
</protein>
<gene>
    <name evidence="3" type="ORF">GIB67_000421</name>
</gene>
<evidence type="ECO:0000256" key="1">
    <source>
        <dbReference type="PIRNR" id="PIRNR028043"/>
    </source>
</evidence>
<comment type="similarity">
    <text evidence="1">Belongs to the phosphatase 2A regulatory subunit.</text>
</comment>
<comment type="caution">
    <text evidence="3">The sequence shown here is derived from an EMBL/GenBank/DDBJ whole genome shotgun (WGS) entry which is preliminary data.</text>
</comment>
<dbReference type="Pfam" id="PF01603">
    <property type="entry name" value="B56"/>
    <property type="match status" value="1"/>
</dbReference>
<dbReference type="PIRSF" id="PIRSF028043">
    <property type="entry name" value="PP2A_B56"/>
    <property type="match status" value="1"/>
</dbReference>
<dbReference type="GO" id="GO:0007165">
    <property type="term" value="P:signal transduction"/>
    <property type="evidence" value="ECO:0007669"/>
    <property type="project" value="InterPro"/>
</dbReference>
<dbReference type="InterPro" id="IPR016024">
    <property type="entry name" value="ARM-type_fold"/>
</dbReference>
<comment type="function">
    <text evidence="1">The B regulatory subunit might modulate substrate selectivity and catalytic activity, and also might direct the localization of the catalytic enzyme to a particular subcellular compartment.</text>
</comment>
<dbReference type="SUPFAM" id="SSF48371">
    <property type="entry name" value="ARM repeat"/>
    <property type="match status" value="1"/>
</dbReference>
<feature type="compositionally biased region" description="Polar residues" evidence="2">
    <location>
        <begin position="41"/>
        <end position="60"/>
    </location>
</feature>
<reference evidence="3 4" key="1">
    <citation type="journal article" date="2020" name="IScience">
        <title>Genome Sequencing of the Endangered Kingdonia uniflora (Circaeasteraceae, Ranunculales) Reveals Potential Mechanisms of Evolutionary Specialization.</title>
        <authorList>
            <person name="Sun Y."/>
            <person name="Deng T."/>
            <person name="Zhang A."/>
            <person name="Moore M.J."/>
            <person name="Landis J.B."/>
            <person name="Lin N."/>
            <person name="Zhang H."/>
            <person name="Zhang X."/>
            <person name="Huang J."/>
            <person name="Zhang X."/>
            <person name="Sun H."/>
            <person name="Wang H."/>
        </authorList>
    </citation>
    <scope>NUCLEOTIDE SEQUENCE [LARGE SCALE GENOMIC DNA]</scope>
    <source>
        <strain evidence="3">TB1705</strain>
        <tissue evidence="3">Leaf</tissue>
    </source>
</reference>
<dbReference type="InterPro" id="IPR011989">
    <property type="entry name" value="ARM-like"/>
</dbReference>
<dbReference type="Proteomes" id="UP000541444">
    <property type="component" value="Unassembled WGS sequence"/>
</dbReference>
<dbReference type="PANTHER" id="PTHR10257">
    <property type="entry name" value="SERINE/THREONINE PROTEIN PHOSPHATASE 2A PP2A REGULATORY SUBUNIT B"/>
    <property type="match status" value="1"/>
</dbReference>
<dbReference type="EMBL" id="JACGCM010001293">
    <property type="protein sequence ID" value="KAF6156881.1"/>
    <property type="molecule type" value="Genomic_DNA"/>
</dbReference>
<feature type="compositionally biased region" description="Low complexity" evidence="2">
    <location>
        <begin position="22"/>
        <end position="37"/>
    </location>
</feature>
<evidence type="ECO:0000313" key="3">
    <source>
        <dbReference type="EMBL" id="KAF6156881.1"/>
    </source>
</evidence>
<dbReference type="PANTHER" id="PTHR10257:SF60">
    <property type="entry name" value="SERINE_THREONINE PROTEIN PHOSPHATASE 2A 55 KDA REGULATORY SUBUNIT B' DELTA ISOFORM"/>
    <property type="match status" value="1"/>
</dbReference>
<proteinExistence type="inferred from homology"/>
<dbReference type="FunFam" id="1.25.10.10:FF:000353">
    <property type="entry name" value="Serine/threonine-protein phosphatase 2A 56 kDa regulatory subunit"/>
    <property type="match status" value="1"/>
</dbReference>
<sequence length="413" mass="47263">MFKQILGKLPRKQSKSSESRESGSNSVYSSNTSTSSRNNDHLASSKSGNPSHTSLPGSNFASNLGVNKGSSLPQVDKLKLNGSSAYSYEALPAFRDVPNSEKPNLFIKKIYLCCVVFDFTDPTKNLKEKEIKRQTLLELVDYVTSANAKFTEVMMQEITNMASLNLFRTLTSPPRENKVLEAFDLEDEEPSMDPAWTHLQIVYELLLRFIASPETDAKSAKKYIDHSFVLKLLDNFDSEDPREREYLKTILHRIYGKFMVHRPFVRKAINNIFYRFIFETEKHNGVAELLEILGSIINGFALPLKEEHKLFLVRALIPLHKPKSIPMYHQQLSYCITQFVEKDCKLADTVIRGLLKYWPLTNSSKEVMFLGELEEVLEATQPPEFQRCMVPLFRQIARCLSSSHFQVIAFLRS</sequence>
<organism evidence="3 4">
    <name type="scientific">Kingdonia uniflora</name>
    <dbReference type="NCBI Taxonomy" id="39325"/>
    <lineage>
        <taxon>Eukaryota</taxon>
        <taxon>Viridiplantae</taxon>
        <taxon>Streptophyta</taxon>
        <taxon>Embryophyta</taxon>
        <taxon>Tracheophyta</taxon>
        <taxon>Spermatophyta</taxon>
        <taxon>Magnoliopsida</taxon>
        <taxon>Ranunculales</taxon>
        <taxon>Circaeasteraceae</taxon>
        <taxon>Kingdonia</taxon>
    </lineage>
</organism>
<feature type="region of interest" description="Disordered" evidence="2">
    <location>
        <begin position="1"/>
        <end position="60"/>
    </location>
</feature>
<accession>A0A7J7MPS4</accession>
<name>A0A7J7MPS4_9MAGN</name>
<dbReference type="InterPro" id="IPR002554">
    <property type="entry name" value="PP2A_B56"/>
</dbReference>
<dbReference type="GO" id="GO:0000159">
    <property type="term" value="C:protein phosphatase type 2A complex"/>
    <property type="evidence" value="ECO:0007669"/>
    <property type="project" value="UniProtKB-UniRule"/>
</dbReference>
<dbReference type="GO" id="GO:0019888">
    <property type="term" value="F:protein phosphatase regulator activity"/>
    <property type="evidence" value="ECO:0007669"/>
    <property type="project" value="UniProtKB-UniRule"/>
</dbReference>
<dbReference type="Gene3D" id="1.25.10.10">
    <property type="entry name" value="Leucine-rich Repeat Variant"/>
    <property type="match status" value="1"/>
</dbReference>
<keyword evidence="4" id="KW-1185">Reference proteome</keyword>